<dbReference type="EMBL" id="CAJVPU010018127">
    <property type="protein sequence ID" value="CAG8663898.1"/>
    <property type="molecule type" value="Genomic_DNA"/>
</dbReference>
<reference evidence="1" key="1">
    <citation type="submission" date="2021-06" db="EMBL/GenBank/DDBJ databases">
        <authorList>
            <person name="Kallberg Y."/>
            <person name="Tangrot J."/>
            <person name="Rosling A."/>
        </authorList>
    </citation>
    <scope>NUCLEOTIDE SEQUENCE</scope>
    <source>
        <strain evidence="1">IL203A</strain>
    </source>
</reference>
<feature type="non-terminal residue" evidence="1">
    <location>
        <position position="257"/>
    </location>
</feature>
<gene>
    <name evidence="1" type="ORF">DHETER_LOCUS9879</name>
</gene>
<evidence type="ECO:0000313" key="2">
    <source>
        <dbReference type="Proteomes" id="UP000789702"/>
    </source>
</evidence>
<keyword evidence="2" id="KW-1185">Reference proteome</keyword>
<sequence length="257" mass="29523">GKSSSFAREIYKYLDSVELDNLKWQNPLASQVITDEFVQNLSKESGDGNVYKSFKEPLNRMRIDAPSNIREICNNHITSEILEYLSDIWRNPAFEANIAKTQSEGTYVTDVIVPLLRASLKKLPIRNTAFLSTAERQSQASADRKGGENKGKRPDIMLIEEYDGKLYELIFAECSRLICPKRKEDDDKIKLWREMNDGLYWTYSGCRPDINQFGVIRVQIAGDTLHLKIIIKDMNDIHHLYNLYSVKIPVRPTDGES</sequence>
<name>A0ACA9NKX0_9GLOM</name>
<comment type="caution">
    <text evidence="1">The sequence shown here is derived from an EMBL/GenBank/DDBJ whole genome shotgun (WGS) entry which is preliminary data.</text>
</comment>
<protein>
    <submittedName>
        <fullName evidence="1">4999_t:CDS:1</fullName>
    </submittedName>
</protein>
<dbReference type="Proteomes" id="UP000789702">
    <property type="component" value="Unassembled WGS sequence"/>
</dbReference>
<feature type="non-terminal residue" evidence="1">
    <location>
        <position position="1"/>
    </location>
</feature>
<organism evidence="1 2">
    <name type="scientific">Dentiscutata heterogama</name>
    <dbReference type="NCBI Taxonomy" id="1316150"/>
    <lineage>
        <taxon>Eukaryota</taxon>
        <taxon>Fungi</taxon>
        <taxon>Fungi incertae sedis</taxon>
        <taxon>Mucoromycota</taxon>
        <taxon>Glomeromycotina</taxon>
        <taxon>Glomeromycetes</taxon>
        <taxon>Diversisporales</taxon>
        <taxon>Gigasporaceae</taxon>
        <taxon>Dentiscutata</taxon>
    </lineage>
</organism>
<accession>A0ACA9NKX0</accession>
<proteinExistence type="predicted"/>
<evidence type="ECO:0000313" key="1">
    <source>
        <dbReference type="EMBL" id="CAG8663898.1"/>
    </source>
</evidence>